<evidence type="ECO:0000256" key="2">
    <source>
        <dbReference type="ARBA" id="ARBA00023125"/>
    </source>
</evidence>
<dbReference type="PANTHER" id="PTHR33164:SF64">
    <property type="entry name" value="TRANSCRIPTIONAL REGULATOR SLYA"/>
    <property type="match status" value="1"/>
</dbReference>
<reference evidence="6 7" key="1">
    <citation type="submission" date="2019-07" db="EMBL/GenBank/DDBJ databases">
        <title>Whole genome shotgun sequence of Skermanella aerolata NBRC 106429.</title>
        <authorList>
            <person name="Hosoyama A."/>
            <person name="Uohara A."/>
            <person name="Ohji S."/>
            <person name="Ichikawa N."/>
        </authorList>
    </citation>
    <scope>NUCLEOTIDE SEQUENCE [LARGE SCALE GENOMIC DNA]</scope>
    <source>
        <strain evidence="6 7">NBRC 106429</strain>
    </source>
</reference>
<name>A0A512DRB7_9PROT</name>
<keyword evidence="4" id="KW-0732">Signal</keyword>
<dbReference type="InterPro" id="IPR036390">
    <property type="entry name" value="WH_DNA-bd_sf"/>
</dbReference>
<dbReference type="SUPFAM" id="SSF46785">
    <property type="entry name" value="Winged helix' DNA-binding domain"/>
    <property type="match status" value="1"/>
</dbReference>
<comment type="caution">
    <text evidence="6">The sequence shown here is derived from an EMBL/GenBank/DDBJ whole genome shotgun (WGS) entry which is preliminary data.</text>
</comment>
<evidence type="ECO:0000313" key="7">
    <source>
        <dbReference type="Proteomes" id="UP000321523"/>
    </source>
</evidence>
<gene>
    <name evidence="6" type="ORF">SAE02_31900</name>
</gene>
<feature type="domain" description="HTH marR-type" evidence="5">
    <location>
        <begin position="68"/>
        <end position="200"/>
    </location>
</feature>
<dbReference type="Gene3D" id="1.10.10.10">
    <property type="entry name" value="Winged helix-like DNA-binding domain superfamily/Winged helix DNA-binding domain"/>
    <property type="match status" value="1"/>
</dbReference>
<evidence type="ECO:0000256" key="1">
    <source>
        <dbReference type="ARBA" id="ARBA00023015"/>
    </source>
</evidence>
<keyword evidence="1" id="KW-0805">Transcription regulation</keyword>
<keyword evidence="7" id="KW-1185">Reference proteome</keyword>
<evidence type="ECO:0000256" key="4">
    <source>
        <dbReference type="SAM" id="SignalP"/>
    </source>
</evidence>
<dbReference type="GO" id="GO:0003700">
    <property type="term" value="F:DNA-binding transcription factor activity"/>
    <property type="evidence" value="ECO:0007669"/>
    <property type="project" value="InterPro"/>
</dbReference>
<dbReference type="InterPro" id="IPR039422">
    <property type="entry name" value="MarR/SlyA-like"/>
</dbReference>
<dbReference type="InterPro" id="IPR023187">
    <property type="entry name" value="Tscrpt_reg_MarR-type_CS"/>
</dbReference>
<dbReference type="SMART" id="SM00347">
    <property type="entry name" value="HTH_MARR"/>
    <property type="match status" value="1"/>
</dbReference>
<proteinExistence type="predicted"/>
<dbReference type="EMBL" id="BJYZ01000013">
    <property type="protein sequence ID" value="GEO39042.1"/>
    <property type="molecule type" value="Genomic_DNA"/>
</dbReference>
<feature type="signal peptide" evidence="4">
    <location>
        <begin position="1"/>
        <end position="20"/>
    </location>
</feature>
<dbReference type="AlphaFoldDB" id="A0A512DRB7"/>
<dbReference type="InterPro" id="IPR000835">
    <property type="entry name" value="HTH_MarR-typ"/>
</dbReference>
<keyword evidence="2" id="KW-0238">DNA-binding</keyword>
<dbReference type="PROSITE" id="PS50995">
    <property type="entry name" value="HTH_MARR_2"/>
    <property type="match status" value="1"/>
</dbReference>
<dbReference type="GO" id="GO:0003677">
    <property type="term" value="F:DNA binding"/>
    <property type="evidence" value="ECO:0007669"/>
    <property type="project" value="UniProtKB-KW"/>
</dbReference>
<dbReference type="PROSITE" id="PS01117">
    <property type="entry name" value="HTH_MARR_1"/>
    <property type="match status" value="1"/>
</dbReference>
<feature type="chain" id="PRO_5021792257" description="HTH marR-type domain-containing protein" evidence="4">
    <location>
        <begin position="21"/>
        <end position="218"/>
    </location>
</feature>
<dbReference type="Proteomes" id="UP000321523">
    <property type="component" value="Unassembled WGS sequence"/>
</dbReference>
<dbReference type="PRINTS" id="PR00598">
    <property type="entry name" value="HTHMARR"/>
</dbReference>
<dbReference type="PANTHER" id="PTHR33164">
    <property type="entry name" value="TRANSCRIPTIONAL REGULATOR, MARR FAMILY"/>
    <property type="match status" value="1"/>
</dbReference>
<accession>A0A512DRB7</accession>
<evidence type="ECO:0000256" key="3">
    <source>
        <dbReference type="ARBA" id="ARBA00023163"/>
    </source>
</evidence>
<protein>
    <recommendedName>
        <fullName evidence="5">HTH marR-type domain-containing protein</fullName>
    </recommendedName>
</protein>
<dbReference type="InterPro" id="IPR036388">
    <property type="entry name" value="WH-like_DNA-bd_sf"/>
</dbReference>
<keyword evidence="3" id="KW-0804">Transcription</keyword>
<evidence type="ECO:0000259" key="5">
    <source>
        <dbReference type="PROSITE" id="PS50995"/>
    </source>
</evidence>
<sequence>METVSRLAARLCVLSASAIANPAISPSGAEEFRPASAIRKLFISKLIKSLGNHKRAYYLFIMPDTNPSNTFGALMIDGARLLRRRFDQRARALGLTRAQWNVLSHLYRNDGINQAGLADLMEVEPITVGRQLDRMEEAGWIARRPDPSDRRVRRIYMTPQAQGVLDQLRELSRDIYAEALQGIAPDVREQLMTSLAQIRNNLSDRTEEAPQKEVSAGN</sequence>
<dbReference type="Pfam" id="PF01047">
    <property type="entry name" value="MarR"/>
    <property type="match status" value="1"/>
</dbReference>
<organism evidence="6 7">
    <name type="scientific">Skermanella aerolata</name>
    <dbReference type="NCBI Taxonomy" id="393310"/>
    <lineage>
        <taxon>Bacteria</taxon>
        <taxon>Pseudomonadati</taxon>
        <taxon>Pseudomonadota</taxon>
        <taxon>Alphaproteobacteria</taxon>
        <taxon>Rhodospirillales</taxon>
        <taxon>Azospirillaceae</taxon>
        <taxon>Skermanella</taxon>
    </lineage>
</organism>
<evidence type="ECO:0000313" key="6">
    <source>
        <dbReference type="EMBL" id="GEO39042.1"/>
    </source>
</evidence>
<dbReference type="GO" id="GO:0006950">
    <property type="term" value="P:response to stress"/>
    <property type="evidence" value="ECO:0007669"/>
    <property type="project" value="TreeGrafter"/>
</dbReference>